<dbReference type="Pfam" id="PF05545">
    <property type="entry name" value="FixQ"/>
    <property type="match status" value="1"/>
</dbReference>
<dbReference type="CDD" id="cd01324">
    <property type="entry name" value="cbb3_Oxidase_CcoQ"/>
    <property type="match status" value="1"/>
</dbReference>
<proteinExistence type="predicted"/>
<name>A0ABW3T769_9CAUL</name>
<accession>A0ABW3T769</accession>
<evidence type="ECO:0000256" key="1">
    <source>
        <dbReference type="SAM" id="Phobius"/>
    </source>
</evidence>
<sequence length="58" mass="6566">MSGLTYETVAKFAQQGGTIYFGLIFLGGLIYALWPRNREVFNRLAQMPLEQEDQDVPA</sequence>
<evidence type="ECO:0000313" key="2">
    <source>
        <dbReference type="EMBL" id="MFD1192915.1"/>
    </source>
</evidence>
<comment type="caution">
    <text evidence="2">The sequence shown here is derived from an EMBL/GenBank/DDBJ whole genome shotgun (WGS) entry which is preliminary data.</text>
</comment>
<gene>
    <name evidence="2" type="ORF">ACFQ27_20160</name>
</gene>
<evidence type="ECO:0000313" key="3">
    <source>
        <dbReference type="Proteomes" id="UP001597216"/>
    </source>
</evidence>
<dbReference type="InterPro" id="IPR008621">
    <property type="entry name" value="Cbb3-typ_cyt_oxidase_comp"/>
</dbReference>
<dbReference type="EMBL" id="JBHTLQ010000091">
    <property type="protein sequence ID" value="MFD1192915.1"/>
    <property type="molecule type" value="Genomic_DNA"/>
</dbReference>
<reference evidence="3" key="1">
    <citation type="journal article" date="2019" name="Int. J. Syst. Evol. Microbiol.">
        <title>The Global Catalogue of Microorganisms (GCM) 10K type strain sequencing project: providing services to taxonomists for standard genome sequencing and annotation.</title>
        <authorList>
            <consortium name="The Broad Institute Genomics Platform"/>
            <consortium name="The Broad Institute Genome Sequencing Center for Infectious Disease"/>
            <person name="Wu L."/>
            <person name="Ma J."/>
        </authorList>
    </citation>
    <scope>NUCLEOTIDE SEQUENCE [LARGE SCALE GENOMIC DNA]</scope>
    <source>
        <strain evidence="3">CCUG 55074</strain>
    </source>
</reference>
<keyword evidence="1" id="KW-1133">Transmembrane helix</keyword>
<keyword evidence="1" id="KW-0472">Membrane</keyword>
<organism evidence="2 3">
    <name type="scientific">Phenylobacterium conjunctum</name>
    <dbReference type="NCBI Taxonomy" id="1298959"/>
    <lineage>
        <taxon>Bacteria</taxon>
        <taxon>Pseudomonadati</taxon>
        <taxon>Pseudomonadota</taxon>
        <taxon>Alphaproteobacteria</taxon>
        <taxon>Caulobacterales</taxon>
        <taxon>Caulobacteraceae</taxon>
        <taxon>Phenylobacterium</taxon>
    </lineage>
</organism>
<keyword evidence="1" id="KW-0812">Transmembrane</keyword>
<protein>
    <submittedName>
        <fullName evidence="2">Cbb3-type cytochrome c oxidase subunit 3</fullName>
    </submittedName>
</protein>
<feature type="transmembrane region" description="Helical" evidence="1">
    <location>
        <begin position="12"/>
        <end position="34"/>
    </location>
</feature>
<keyword evidence="3" id="KW-1185">Reference proteome</keyword>
<dbReference type="RefSeq" id="WP_374343390.1">
    <property type="nucleotide sequence ID" value="NZ_JBHTLQ010000091.1"/>
</dbReference>
<dbReference type="Proteomes" id="UP001597216">
    <property type="component" value="Unassembled WGS sequence"/>
</dbReference>